<dbReference type="PANTHER" id="PTHR11645:SF49">
    <property type="entry name" value="PYRROLINE-5-CARBOXYLATE REDUCTASE 1"/>
    <property type="match status" value="1"/>
</dbReference>
<dbReference type="FunFam" id="1.10.3730.10:FF:000001">
    <property type="entry name" value="Pyrroline-5-carboxylate reductase"/>
    <property type="match status" value="1"/>
</dbReference>
<dbReference type="Proteomes" id="UP000011747">
    <property type="component" value="Unassembled WGS sequence"/>
</dbReference>
<dbReference type="GO" id="GO:0005737">
    <property type="term" value="C:cytoplasm"/>
    <property type="evidence" value="ECO:0007669"/>
    <property type="project" value="UniProtKB-SubCell"/>
</dbReference>
<keyword evidence="3 6" id="KW-0521">NADP</keyword>
<comment type="subcellular location">
    <subcellularLocation>
        <location evidence="6">Cytoplasm</location>
    </subcellularLocation>
</comment>
<evidence type="ECO:0000256" key="8">
    <source>
        <dbReference type="PIRSR" id="PIRSR000193-1"/>
    </source>
</evidence>
<dbReference type="UniPathway" id="UPA00098">
    <property type="reaction ID" value="UER00361"/>
</dbReference>
<reference evidence="12 13" key="1">
    <citation type="submission" date="2011-09" db="EMBL/GenBank/DDBJ databases">
        <title>The Genome Sequence of Bacillus smithii 7_3_47FAA.</title>
        <authorList>
            <consortium name="The Broad Institute Genome Sequencing Platform"/>
            <person name="Earl A."/>
            <person name="Ward D."/>
            <person name="Feldgarden M."/>
            <person name="Gevers D."/>
            <person name="Daigneault M."/>
            <person name="Strauss J."/>
            <person name="Allen-Vercoe E."/>
            <person name="Young S.K."/>
            <person name="Zeng Q."/>
            <person name="Gargeya S."/>
            <person name="Fitzgerald M."/>
            <person name="Haas B."/>
            <person name="Abouelleil A."/>
            <person name="Alvarado L."/>
            <person name="Arachchi H.M."/>
            <person name="Berlin A."/>
            <person name="Brown A."/>
            <person name="Chapman S.B."/>
            <person name="Chen Z."/>
            <person name="Dunbar C."/>
            <person name="Freedman E."/>
            <person name="Gearin G."/>
            <person name="Goldberg J."/>
            <person name="Griggs A."/>
            <person name="Gujja S."/>
            <person name="Heiman D."/>
            <person name="Howarth C."/>
            <person name="Larson L."/>
            <person name="Lui A."/>
            <person name="MacDonald P.J.P."/>
            <person name="Montmayeur A."/>
            <person name="Murphy C."/>
            <person name="Neiman D."/>
            <person name="Pearson M."/>
            <person name="Priest M."/>
            <person name="Roberts A."/>
            <person name="Saif S."/>
            <person name="Shea T."/>
            <person name="Shenoy N."/>
            <person name="Sisk P."/>
            <person name="Stolte C."/>
            <person name="Sykes S."/>
            <person name="Wortman J."/>
            <person name="Nusbaum C."/>
            <person name="Birren B."/>
        </authorList>
    </citation>
    <scope>NUCLEOTIDE SEQUENCE [LARGE SCALE GENOMIC DNA]</scope>
    <source>
        <strain evidence="12 13">7_3_47FAA</strain>
    </source>
</reference>
<dbReference type="InterPro" id="IPR053790">
    <property type="entry name" value="P5CR-like_CS"/>
</dbReference>
<evidence type="ECO:0000313" key="12">
    <source>
        <dbReference type="EMBL" id="EHL73817.1"/>
    </source>
</evidence>
<feature type="binding site" evidence="8">
    <location>
        <begin position="6"/>
        <end position="11"/>
    </location>
    <ligand>
        <name>NADP(+)</name>
        <dbReference type="ChEBI" id="CHEBI:58349"/>
    </ligand>
</feature>
<evidence type="ECO:0000256" key="2">
    <source>
        <dbReference type="ARBA" id="ARBA00022650"/>
    </source>
</evidence>
<evidence type="ECO:0000256" key="7">
    <source>
        <dbReference type="NCBIfam" id="TIGR00112"/>
    </source>
</evidence>
<dbReference type="PATRIC" id="fig|665952.3.peg.3050"/>
<comment type="similarity">
    <text evidence="1 6 9">Belongs to the pyrroline-5-carboxylate reductase family.</text>
</comment>
<comment type="catalytic activity">
    <reaction evidence="6">
        <text>L-proline + NAD(+) = (S)-1-pyrroline-5-carboxylate + NADH + 2 H(+)</text>
        <dbReference type="Rhea" id="RHEA:14105"/>
        <dbReference type="ChEBI" id="CHEBI:15378"/>
        <dbReference type="ChEBI" id="CHEBI:17388"/>
        <dbReference type="ChEBI" id="CHEBI:57540"/>
        <dbReference type="ChEBI" id="CHEBI:57945"/>
        <dbReference type="ChEBI" id="CHEBI:60039"/>
        <dbReference type="EC" id="1.5.1.2"/>
    </reaction>
</comment>
<keyword evidence="4 6" id="KW-0560">Oxidoreductase</keyword>
<comment type="catalytic activity">
    <reaction evidence="6 9">
        <text>L-proline + NADP(+) = (S)-1-pyrroline-5-carboxylate + NADPH + 2 H(+)</text>
        <dbReference type="Rhea" id="RHEA:14109"/>
        <dbReference type="ChEBI" id="CHEBI:15378"/>
        <dbReference type="ChEBI" id="CHEBI:17388"/>
        <dbReference type="ChEBI" id="CHEBI:57783"/>
        <dbReference type="ChEBI" id="CHEBI:58349"/>
        <dbReference type="ChEBI" id="CHEBI:60039"/>
        <dbReference type="EC" id="1.5.1.2"/>
    </reaction>
</comment>
<dbReference type="NCBIfam" id="TIGR00112">
    <property type="entry name" value="proC"/>
    <property type="match status" value="1"/>
</dbReference>
<evidence type="ECO:0000256" key="1">
    <source>
        <dbReference type="ARBA" id="ARBA00005525"/>
    </source>
</evidence>
<dbReference type="Pfam" id="PF03807">
    <property type="entry name" value="F420_oxidored"/>
    <property type="match status" value="1"/>
</dbReference>
<evidence type="ECO:0000256" key="3">
    <source>
        <dbReference type="ARBA" id="ARBA00022857"/>
    </source>
</evidence>
<dbReference type="InterPro" id="IPR029036">
    <property type="entry name" value="P5CR_dimer"/>
</dbReference>
<organism evidence="12 13">
    <name type="scientific">Bacillus smithii 7_3_47FAA</name>
    <dbReference type="NCBI Taxonomy" id="665952"/>
    <lineage>
        <taxon>Bacteria</taxon>
        <taxon>Bacillati</taxon>
        <taxon>Bacillota</taxon>
        <taxon>Bacilli</taxon>
        <taxon>Bacillales</taxon>
        <taxon>Bacillaceae</taxon>
        <taxon>Bacillus</taxon>
    </lineage>
</organism>
<dbReference type="HAMAP" id="MF_01925">
    <property type="entry name" value="P5C_reductase"/>
    <property type="match status" value="1"/>
</dbReference>
<feature type="domain" description="Pyrroline-5-carboxylate reductase dimerisation" evidence="11">
    <location>
        <begin position="163"/>
        <end position="267"/>
    </location>
</feature>
<dbReference type="PROSITE" id="PS00521">
    <property type="entry name" value="P5CR"/>
    <property type="match status" value="1"/>
</dbReference>
<evidence type="ECO:0000256" key="4">
    <source>
        <dbReference type="ARBA" id="ARBA00023002"/>
    </source>
</evidence>
<evidence type="ECO:0000256" key="9">
    <source>
        <dbReference type="RuleBase" id="RU003903"/>
    </source>
</evidence>
<comment type="function">
    <text evidence="5 6">Catalyzes the reduction of 1-pyrroline-5-carboxylate (PCA) to L-proline.</text>
</comment>
<protein>
    <recommendedName>
        <fullName evidence="6 7">Pyrroline-5-carboxylate reductase</fullName>
        <shortName evidence="6">P5C reductase</shortName>
        <shortName evidence="6">P5CR</shortName>
        <ecNumber evidence="6 7">1.5.1.2</ecNumber>
    </recommendedName>
    <alternativeName>
        <fullName evidence="6">PCA reductase</fullName>
    </alternativeName>
</protein>
<evidence type="ECO:0000256" key="5">
    <source>
        <dbReference type="ARBA" id="ARBA00058118"/>
    </source>
</evidence>
<evidence type="ECO:0000256" key="6">
    <source>
        <dbReference type="HAMAP-Rule" id="MF_01925"/>
    </source>
</evidence>
<feature type="domain" description="Pyrroline-5-carboxylate reductase catalytic N-terminal" evidence="10">
    <location>
        <begin position="2"/>
        <end position="100"/>
    </location>
</feature>
<dbReference type="InterPro" id="IPR036291">
    <property type="entry name" value="NAD(P)-bd_dom_sf"/>
</dbReference>
<dbReference type="InterPro" id="IPR000304">
    <property type="entry name" value="Pyrroline-COOH_reductase"/>
</dbReference>
<dbReference type="Pfam" id="PF14748">
    <property type="entry name" value="P5CR_dimer"/>
    <property type="match status" value="1"/>
</dbReference>
<name>G9QPF5_9BACI</name>
<gene>
    <name evidence="6" type="primary">proC</name>
    <name evidence="12" type="ORF">HMPREF1015_00172</name>
</gene>
<proteinExistence type="inferred from homology"/>
<dbReference type="GO" id="GO:0055129">
    <property type="term" value="P:L-proline biosynthetic process"/>
    <property type="evidence" value="ECO:0007669"/>
    <property type="project" value="UniProtKB-UniRule"/>
</dbReference>
<evidence type="ECO:0000259" key="10">
    <source>
        <dbReference type="Pfam" id="PF03807"/>
    </source>
</evidence>
<evidence type="ECO:0000313" key="13">
    <source>
        <dbReference type="Proteomes" id="UP000011747"/>
    </source>
</evidence>
<dbReference type="EMBL" id="ACWF01000155">
    <property type="protein sequence ID" value="EHL73817.1"/>
    <property type="molecule type" value="Genomic_DNA"/>
</dbReference>
<keyword evidence="6 9" id="KW-0028">Amino-acid biosynthesis</keyword>
<dbReference type="HOGENOM" id="CLU_042344_0_1_9"/>
<keyword evidence="2 6" id="KW-0641">Proline biosynthesis</keyword>
<dbReference type="EC" id="1.5.1.2" evidence="6 7"/>
<keyword evidence="6" id="KW-0963">Cytoplasm</keyword>
<dbReference type="GO" id="GO:0004735">
    <property type="term" value="F:pyrroline-5-carboxylate reductase activity"/>
    <property type="evidence" value="ECO:0007669"/>
    <property type="project" value="UniProtKB-UniRule"/>
</dbReference>
<keyword evidence="13" id="KW-1185">Reference proteome</keyword>
<dbReference type="SUPFAM" id="SSF48179">
    <property type="entry name" value="6-phosphogluconate dehydrogenase C-terminal domain-like"/>
    <property type="match status" value="1"/>
</dbReference>
<dbReference type="InterPro" id="IPR008927">
    <property type="entry name" value="6-PGluconate_DH-like_C_sf"/>
</dbReference>
<evidence type="ECO:0000259" key="11">
    <source>
        <dbReference type="Pfam" id="PF14748"/>
    </source>
</evidence>
<dbReference type="PANTHER" id="PTHR11645">
    <property type="entry name" value="PYRROLINE-5-CARBOXYLATE REDUCTASE"/>
    <property type="match status" value="1"/>
</dbReference>
<dbReference type="Gene3D" id="1.10.3730.10">
    <property type="entry name" value="ProC C-terminal domain-like"/>
    <property type="match status" value="1"/>
</dbReference>
<sequence length="278" mass="29736">MKVVFIGAGSMAEAIIAGGLSQKALTKEEVIVTNRSNQKRLQELEEKYGISSCGRDRLDEALREADVVILAMKPKDAKEALEAIKPHVPSTVLVISVLAGVSISFIEETLEIPCAVVRAMPNTSAAIGQSATGIVLNRHVTEQQQKYTLNLFSAIGLTAIVEEDQIDAVTGLSGSGPAYIYYLVEAMEKAAAEIGLDEDTTKPLIIQTLLGAAKMLSTTGQKAEDLRKAVTSPGGTTEAGLRVLEERQMREAVIDCIKAATAQSKKLGLPFLKQISNR</sequence>
<dbReference type="Gene3D" id="3.40.50.720">
    <property type="entry name" value="NAD(P)-binding Rossmann-like Domain"/>
    <property type="match status" value="1"/>
</dbReference>
<feature type="binding site" evidence="8">
    <location>
        <begin position="71"/>
        <end position="74"/>
    </location>
    <ligand>
        <name>NADP(+)</name>
        <dbReference type="ChEBI" id="CHEBI:58349"/>
    </ligand>
</feature>
<dbReference type="AlphaFoldDB" id="G9QPF5"/>
<dbReference type="InterPro" id="IPR028939">
    <property type="entry name" value="P5C_Rdtase_cat_N"/>
</dbReference>
<dbReference type="PIRSF" id="PIRSF000193">
    <property type="entry name" value="Pyrrol-5-carb_rd"/>
    <property type="match status" value="1"/>
</dbReference>
<comment type="pathway">
    <text evidence="6 9">Amino-acid biosynthesis; L-proline biosynthesis; L-proline from L-glutamate 5-semialdehyde: step 1/1.</text>
</comment>
<dbReference type="SUPFAM" id="SSF51735">
    <property type="entry name" value="NAD(P)-binding Rossmann-fold domains"/>
    <property type="match status" value="1"/>
</dbReference>
<accession>G9QPF5</accession>
<comment type="caution">
    <text evidence="12">The sequence shown here is derived from an EMBL/GenBank/DDBJ whole genome shotgun (WGS) entry which is preliminary data.</text>
</comment>